<evidence type="ECO:0000313" key="2">
    <source>
        <dbReference type="EMBL" id="CAG4882701.1"/>
    </source>
</evidence>
<comment type="caution">
    <text evidence="2">The sequence shown here is derived from an EMBL/GenBank/DDBJ whole genome shotgun (WGS) entry which is preliminary data.</text>
</comment>
<reference evidence="2" key="1">
    <citation type="submission" date="2021-04" db="EMBL/GenBank/DDBJ databases">
        <authorList>
            <person name="Hornung B."/>
        </authorList>
    </citation>
    <scope>NUCLEOTIDE SEQUENCE</scope>
    <source>
        <strain evidence="2">G5G6</strain>
    </source>
</reference>
<keyword evidence="1" id="KW-1133">Transmembrane helix</keyword>
<organism evidence="2 3">
    <name type="scientific">Georgfuchsia toluolica</name>
    <dbReference type="NCBI Taxonomy" id="424218"/>
    <lineage>
        <taxon>Bacteria</taxon>
        <taxon>Pseudomonadati</taxon>
        <taxon>Pseudomonadota</taxon>
        <taxon>Betaproteobacteria</taxon>
        <taxon>Nitrosomonadales</taxon>
        <taxon>Sterolibacteriaceae</taxon>
        <taxon>Georgfuchsia</taxon>
    </lineage>
</organism>
<dbReference type="Proteomes" id="UP000742786">
    <property type="component" value="Unassembled WGS sequence"/>
</dbReference>
<sequence length="129" mass="13606">MSALRKYEVSEVEVQAVAPVEKTERWIAVPITPEEHAAAAVRRENKAKNIALFLAAPFIALAYAVAMPFVALGMIAWFGAKALAVKVPATKFIALTVAAPFIGLATVVVGPFVGLGALAWVGIKAVAHR</sequence>
<gene>
    <name evidence="2" type="ORF">GTOL_10583</name>
</gene>
<name>A0A916J3S4_9PROT</name>
<dbReference type="AlphaFoldDB" id="A0A916J3S4"/>
<evidence type="ECO:0000256" key="1">
    <source>
        <dbReference type="SAM" id="Phobius"/>
    </source>
</evidence>
<keyword evidence="3" id="KW-1185">Reference proteome</keyword>
<proteinExistence type="predicted"/>
<feature type="transmembrane region" description="Helical" evidence="1">
    <location>
        <begin position="92"/>
        <end position="123"/>
    </location>
</feature>
<dbReference type="EMBL" id="CAJQUM010000001">
    <property type="protein sequence ID" value="CAG4882701.1"/>
    <property type="molecule type" value="Genomic_DNA"/>
</dbReference>
<protein>
    <submittedName>
        <fullName evidence="2">Uncharacterized protein</fullName>
    </submittedName>
</protein>
<accession>A0A916J3S4</accession>
<feature type="transmembrane region" description="Helical" evidence="1">
    <location>
        <begin position="52"/>
        <end position="80"/>
    </location>
</feature>
<keyword evidence="1" id="KW-0812">Transmembrane</keyword>
<evidence type="ECO:0000313" key="3">
    <source>
        <dbReference type="Proteomes" id="UP000742786"/>
    </source>
</evidence>
<dbReference type="RefSeq" id="WP_220634751.1">
    <property type="nucleotide sequence ID" value="NZ_CAJQUM010000001.1"/>
</dbReference>
<keyword evidence="1" id="KW-0472">Membrane</keyword>